<proteinExistence type="predicted"/>
<keyword evidence="3" id="KW-1185">Reference proteome</keyword>
<dbReference type="AlphaFoldDB" id="A0A2S2C715"/>
<reference evidence="2 3" key="1">
    <citation type="submission" date="2017-05" db="EMBL/GenBank/DDBJ databases">
        <title>Isolation of Rhodococcus sp. S2-17 biodegrading of BP-3.</title>
        <authorList>
            <person name="Lee Y."/>
            <person name="Kim K.H."/>
            <person name="Chun B.H."/>
            <person name="Jung H.S."/>
            <person name="Jeon C.O."/>
        </authorList>
    </citation>
    <scope>NUCLEOTIDE SEQUENCE [LARGE SCALE GENOMIC DNA]</scope>
    <source>
        <strain evidence="2 3">S2-17</strain>
        <plasmid evidence="3">prb98</plasmid>
    </source>
</reference>
<dbReference type="InterPro" id="IPR009057">
    <property type="entry name" value="Homeodomain-like_sf"/>
</dbReference>
<dbReference type="GO" id="GO:0000150">
    <property type="term" value="F:DNA strand exchange activity"/>
    <property type="evidence" value="ECO:0007669"/>
    <property type="project" value="InterPro"/>
</dbReference>
<dbReference type="Proteomes" id="UP000245711">
    <property type="component" value="Plasmid pRB98"/>
</dbReference>
<protein>
    <recommendedName>
        <fullName evidence="1">Resolvase HTH domain-containing protein</fullName>
    </recommendedName>
</protein>
<evidence type="ECO:0000313" key="3">
    <source>
        <dbReference type="Proteomes" id="UP000245711"/>
    </source>
</evidence>
<name>A0A2S2C715_9NOCA</name>
<dbReference type="InterPro" id="IPR006120">
    <property type="entry name" value="Resolvase_HTH_dom"/>
</dbReference>
<dbReference type="GO" id="GO:0003677">
    <property type="term" value="F:DNA binding"/>
    <property type="evidence" value="ECO:0007669"/>
    <property type="project" value="InterPro"/>
</dbReference>
<keyword evidence="2" id="KW-0614">Plasmid</keyword>
<dbReference type="SUPFAM" id="SSF46689">
    <property type="entry name" value="Homeodomain-like"/>
    <property type="match status" value="1"/>
</dbReference>
<feature type="domain" description="Resolvase HTH" evidence="1">
    <location>
        <begin position="3"/>
        <end position="26"/>
    </location>
</feature>
<evidence type="ECO:0000313" key="2">
    <source>
        <dbReference type="EMBL" id="AWK76687.1"/>
    </source>
</evidence>
<dbReference type="Gene3D" id="1.10.10.60">
    <property type="entry name" value="Homeodomain-like"/>
    <property type="match status" value="1"/>
</dbReference>
<sequence length="27" mass="2812">MKGAGVSMTAIAQTLGVARSTLYRTLD</sequence>
<dbReference type="KEGG" id="roz:CBI38_33250"/>
<evidence type="ECO:0000259" key="1">
    <source>
        <dbReference type="Pfam" id="PF02796"/>
    </source>
</evidence>
<dbReference type="Pfam" id="PF02796">
    <property type="entry name" value="HTH_7"/>
    <property type="match status" value="1"/>
</dbReference>
<geneLocation type="plasmid" evidence="3">
    <name>prb98</name>
</geneLocation>
<accession>A0A2S2C715</accession>
<organism evidence="2 3">
    <name type="scientific">Rhodococcus oxybenzonivorans</name>
    <dbReference type="NCBI Taxonomy" id="1990687"/>
    <lineage>
        <taxon>Bacteria</taxon>
        <taxon>Bacillati</taxon>
        <taxon>Actinomycetota</taxon>
        <taxon>Actinomycetes</taxon>
        <taxon>Mycobacteriales</taxon>
        <taxon>Nocardiaceae</taxon>
        <taxon>Rhodococcus</taxon>
    </lineage>
</organism>
<dbReference type="EMBL" id="CP021355">
    <property type="protein sequence ID" value="AWK76687.1"/>
    <property type="molecule type" value="Genomic_DNA"/>
</dbReference>
<gene>
    <name evidence="2" type="ORF">CBI38_33250</name>
</gene>